<dbReference type="Proteomes" id="UP000238954">
    <property type="component" value="Chromosome"/>
</dbReference>
<dbReference type="PANTHER" id="PTHR35007">
    <property type="entry name" value="INTEGRAL MEMBRANE PROTEIN-RELATED"/>
    <property type="match status" value="1"/>
</dbReference>
<keyword evidence="3 6" id="KW-0812">Transmembrane</keyword>
<proteinExistence type="predicted"/>
<feature type="transmembrane region" description="Helical" evidence="6">
    <location>
        <begin position="295"/>
        <end position="315"/>
    </location>
</feature>
<feature type="transmembrane region" description="Helical" evidence="6">
    <location>
        <begin position="264"/>
        <end position="283"/>
    </location>
</feature>
<feature type="transmembrane region" description="Helical" evidence="6">
    <location>
        <begin position="118"/>
        <end position="137"/>
    </location>
</feature>
<dbReference type="EMBL" id="PHFW01000002">
    <property type="protein sequence ID" value="PQM27644.1"/>
    <property type="molecule type" value="Genomic_DNA"/>
</dbReference>
<evidence type="ECO:0000256" key="2">
    <source>
        <dbReference type="ARBA" id="ARBA00022475"/>
    </source>
</evidence>
<gene>
    <name evidence="8" type="ORF">CVO77_03460</name>
</gene>
<dbReference type="OrthoDB" id="9803381at2"/>
<organism evidence="8 9">
    <name type="scientific">Sphingopyxis lindanitolerans</name>
    <dbReference type="NCBI Taxonomy" id="2054227"/>
    <lineage>
        <taxon>Bacteria</taxon>
        <taxon>Pseudomonadati</taxon>
        <taxon>Pseudomonadota</taxon>
        <taxon>Alphaproteobacteria</taxon>
        <taxon>Sphingomonadales</taxon>
        <taxon>Sphingomonadaceae</taxon>
        <taxon>Sphingopyxis</taxon>
    </lineage>
</organism>
<name>A0A2S8B5F9_9SPHN</name>
<keyword evidence="9" id="KW-1185">Reference proteome</keyword>
<evidence type="ECO:0000256" key="6">
    <source>
        <dbReference type="SAM" id="Phobius"/>
    </source>
</evidence>
<dbReference type="Pfam" id="PF00482">
    <property type="entry name" value="T2SSF"/>
    <property type="match status" value="1"/>
</dbReference>
<keyword evidence="2" id="KW-1003">Cell membrane</keyword>
<dbReference type="InterPro" id="IPR018076">
    <property type="entry name" value="T2SS_GspF_dom"/>
</dbReference>
<keyword evidence="5 6" id="KW-0472">Membrane</keyword>
<evidence type="ECO:0000256" key="5">
    <source>
        <dbReference type="ARBA" id="ARBA00023136"/>
    </source>
</evidence>
<evidence type="ECO:0000256" key="1">
    <source>
        <dbReference type="ARBA" id="ARBA00004651"/>
    </source>
</evidence>
<keyword evidence="4 6" id="KW-1133">Transmembrane helix</keyword>
<evidence type="ECO:0000256" key="4">
    <source>
        <dbReference type="ARBA" id="ARBA00022989"/>
    </source>
</evidence>
<dbReference type="RefSeq" id="WP_105997905.1">
    <property type="nucleotide sequence ID" value="NZ_CM009578.1"/>
</dbReference>
<evidence type="ECO:0000313" key="8">
    <source>
        <dbReference type="EMBL" id="PQM27644.1"/>
    </source>
</evidence>
<evidence type="ECO:0000259" key="7">
    <source>
        <dbReference type="Pfam" id="PF00482"/>
    </source>
</evidence>
<accession>A0A2S8B5F9</accession>
<feature type="transmembrane region" description="Helical" evidence="6">
    <location>
        <begin position="93"/>
        <end position="112"/>
    </location>
</feature>
<comment type="subcellular location">
    <subcellularLocation>
        <location evidence="1">Cell membrane</location>
        <topology evidence="1">Multi-pass membrane protein</topology>
    </subcellularLocation>
</comment>
<protein>
    <submittedName>
        <fullName evidence="8">Pilus assembly protein TadB</fullName>
    </submittedName>
</protein>
<evidence type="ECO:0000313" key="9">
    <source>
        <dbReference type="Proteomes" id="UP000238954"/>
    </source>
</evidence>
<reference evidence="9" key="1">
    <citation type="submission" date="2017-11" db="EMBL/GenBank/DDBJ databases">
        <title>The complete genome sequence of Sphingopyxis pomeranensis sp. nov. strain WS5A3p.</title>
        <authorList>
            <person name="Kaminski M.A."/>
        </authorList>
    </citation>
    <scope>NUCLEOTIDE SEQUENCE [LARGE SCALE GENOMIC DNA]</scope>
    <source>
        <strain evidence="9">WS5A3p</strain>
    </source>
</reference>
<dbReference type="Gene3D" id="1.20.81.30">
    <property type="entry name" value="Type II secretion system (T2SS), domain F"/>
    <property type="match status" value="1"/>
</dbReference>
<dbReference type="InterPro" id="IPR042094">
    <property type="entry name" value="T2SS_GspF_sf"/>
</dbReference>
<dbReference type="PANTHER" id="PTHR35007:SF1">
    <property type="entry name" value="PILUS ASSEMBLY PROTEIN"/>
    <property type="match status" value="1"/>
</dbReference>
<dbReference type="AlphaFoldDB" id="A0A2S8B5F9"/>
<evidence type="ECO:0000256" key="3">
    <source>
        <dbReference type="ARBA" id="ARBA00022692"/>
    </source>
</evidence>
<feature type="transmembrane region" description="Helical" evidence="6">
    <location>
        <begin position="6"/>
        <end position="25"/>
    </location>
</feature>
<sequence length="323" mass="35293">MNLPMILIVTATFVALAMLILAFAGPSAGKAKSRRLASVRDRHAASTEAVVAAQMRKTIQAVGGRGGTNISNLVPRRELMEKRLRRTGKGWNLTQYIFWCMGLFVVATGGLLVLRTPFLLAVLAGLMVGIGLPHAYIGKLVAKRVQKFNTRFPDAIDLLVRGLKSGLPVTETFQVVSQELPGPVGEEFKGVIERIRIGNTMEAALQETAEMIGTPEFQFFCITISIQRETGGNLAETLANLSEVLRKRAQMKLKIRAMSSEAKASAYIVGALPFFVFGVVWSMNPEYLAGFFSEQRLIIAGIGGLIWMTIGALIMKKMISFEV</sequence>
<comment type="caution">
    <text evidence="8">The sequence shown here is derived from an EMBL/GenBank/DDBJ whole genome shotgun (WGS) entry which is preliminary data.</text>
</comment>
<dbReference type="GO" id="GO:0005886">
    <property type="term" value="C:plasma membrane"/>
    <property type="evidence" value="ECO:0007669"/>
    <property type="project" value="UniProtKB-SubCell"/>
</dbReference>
<feature type="domain" description="Type II secretion system protein GspF" evidence="7">
    <location>
        <begin position="156"/>
        <end position="280"/>
    </location>
</feature>